<dbReference type="EMBL" id="GBXM01056530">
    <property type="protein sequence ID" value="JAH52047.1"/>
    <property type="molecule type" value="Transcribed_RNA"/>
</dbReference>
<dbReference type="AlphaFoldDB" id="A0A0E9TF09"/>
<name>A0A0E9TF09_ANGAN</name>
<accession>A0A0E9TF09</accession>
<evidence type="ECO:0000313" key="1">
    <source>
        <dbReference type="EMBL" id="JAH52047.1"/>
    </source>
</evidence>
<reference evidence="1" key="1">
    <citation type="submission" date="2014-11" db="EMBL/GenBank/DDBJ databases">
        <authorList>
            <person name="Amaro Gonzalez C."/>
        </authorList>
    </citation>
    <scope>NUCLEOTIDE SEQUENCE</scope>
</reference>
<reference evidence="1" key="2">
    <citation type="journal article" date="2015" name="Fish Shellfish Immunol.">
        <title>Early steps in the European eel (Anguilla anguilla)-Vibrio vulnificus interaction in the gills: Role of the RtxA13 toxin.</title>
        <authorList>
            <person name="Callol A."/>
            <person name="Pajuelo D."/>
            <person name="Ebbesson L."/>
            <person name="Teles M."/>
            <person name="MacKenzie S."/>
            <person name="Amaro C."/>
        </authorList>
    </citation>
    <scope>NUCLEOTIDE SEQUENCE</scope>
</reference>
<protein>
    <submittedName>
        <fullName evidence="1">Uncharacterized protein</fullName>
    </submittedName>
</protein>
<sequence>MILPWASTIAVYTAKLAGEPEYGCTFTPHFSGSRWNASSALFWHSLSSSSTCSVPP</sequence>
<organism evidence="1">
    <name type="scientific">Anguilla anguilla</name>
    <name type="common">European freshwater eel</name>
    <name type="synonym">Muraena anguilla</name>
    <dbReference type="NCBI Taxonomy" id="7936"/>
    <lineage>
        <taxon>Eukaryota</taxon>
        <taxon>Metazoa</taxon>
        <taxon>Chordata</taxon>
        <taxon>Craniata</taxon>
        <taxon>Vertebrata</taxon>
        <taxon>Euteleostomi</taxon>
        <taxon>Actinopterygii</taxon>
        <taxon>Neopterygii</taxon>
        <taxon>Teleostei</taxon>
        <taxon>Anguilliformes</taxon>
        <taxon>Anguillidae</taxon>
        <taxon>Anguilla</taxon>
    </lineage>
</organism>
<proteinExistence type="predicted"/>